<keyword evidence="2" id="KW-0732">Signal</keyword>
<feature type="signal peptide" evidence="2">
    <location>
        <begin position="1"/>
        <end position="26"/>
    </location>
</feature>
<comment type="caution">
    <text evidence="3">The sequence shown here is derived from an EMBL/GenBank/DDBJ whole genome shotgun (WGS) entry which is preliminary data.</text>
</comment>
<dbReference type="Proteomes" id="UP000324222">
    <property type="component" value="Unassembled WGS sequence"/>
</dbReference>
<evidence type="ECO:0000256" key="2">
    <source>
        <dbReference type="SAM" id="SignalP"/>
    </source>
</evidence>
<evidence type="ECO:0000313" key="3">
    <source>
        <dbReference type="EMBL" id="MPC88990.1"/>
    </source>
</evidence>
<evidence type="ECO:0000256" key="1">
    <source>
        <dbReference type="SAM" id="MobiDB-lite"/>
    </source>
</evidence>
<reference evidence="3 4" key="1">
    <citation type="submission" date="2019-05" db="EMBL/GenBank/DDBJ databases">
        <title>Another draft genome of Portunus trituberculatus and its Hox gene families provides insights of decapod evolution.</title>
        <authorList>
            <person name="Jeong J.-H."/>
            <person name="Song I."/>
            <person name="Kim S."/>
            <person name="Choi T."/>
            <person name="Kim D."/>
            <person name="Ryu S."/>
            <person name="Kim W."/>
        </authorList>
    </citation>
    <scope>NUCLEOTIDE SEQUENCE [LARGE SCALE GENOMIC DNA]</scope>
    <source>
        <tissue evidence="3">Muscle</tissue>
    </source>
</reference>
<organism evidence="3 4">
    <name type="scientific">Portunus trituberculatus</name>
    <name type="common">Swimming crab</name>
    <name type="synonym">Neptunus trituberculatus</name>
    <dbReference type="NCBI Taxonomy" id="210409"/>
    <lineage>
        <taxon>Eukaryota</taxon>
        <taxon>Metazoa</taxon>
        <taxon>Ecdysozoa</taxon>
        <taxon>Arthropoda</taxon>
        <taxon>Crustacea</taxon>
        <taxon>Multicrustacea</taxon>
        <taxon>Malacostraca</taxon>
        <taxon>Eumalacostraca</taxon>
        <taxon>Eucarida</taxon>
        <taxon>Decapoda</taxon>
        <taxon>Pleocyemata</taxon>
        <taxon>Brachyura</taxon>
        <taxon>Eubrachyura</taxon>
        <taxon>Portunoidea</taxon>
        <taxon>Portunidae</taxon>
        <taxon>Portuninae</taxon>
        <taxon>Portunus</taxon>
    </lineage>
</organism>
<feature type="compositionally biased region" description="Pro residues" evidence="1">
    <location>
        <begin position="49"/>
        <end position="67"/>
    </location>
</feature>
<name>A0A5B7IWG0_PORTR</name>
<evidence type="ECO:0000313" key="4">
    <source>
        <dbReference type="Proteomes" id="UP000324222"/>
    </source>
</evidence>
<feature type="chain" id="PRO_5023135656" evidence="2">
    <location>
        <begin position="27"/>
        <end position="94"/>
    </location>
</feature>
<accession>A0A5B7IWG0</accession>
<dbReference type="AlphaFoldDB" id="A0A5B7IWG0"/>
<protein>
    <submittedName>
        <fullName evidence="3">Uncharacterized protein</fullName>
    </submittedName>
</protein>
<sequence length="94" mass="10130">MGGTILSFLSFPLFPFLLPPWSPFSAQRKEASPGPHNIPRQRPHIPTQTRPPLPSPPKPPPPPPPLSASPQTTTATKNGAINVILSNVSKQINK</sequence>
<keyword evidence="4" id="KW-1185">Reference proteome</keyword>
<gene>
    <name evidence="3" type="ORF">E2C01_083918</name>
</gene>
<proteinExistence type="predicted"/>
<feature type="region of interest" description="Disordered" evidence="1">
    <location>
        <begin position="24"/>
        <end position="79"/>
    </location>
</feature>
<dbReference type="EMBL" id="VSRR010079581">
    <property type="protein sequence ID" value="MPC88990.1"/>
    <property type="molecule type" value="Genomic_DNA"/>
</dbReference>